<dbReference type="RefSeq" id="WP_170032409.1">
    <property type="nucleotide sequence ID" value="NZ_JABDTL010000001.1"/>
</dbReference>
<evidence type="ECO:0000313" key="3">
    <source>
        <dbReference type="EMBL" id="MBB6071706.1"/>
    </source>
</evidence>
<gene>
    <name evidence="3" type="ORF">HNQ61_003345</name>
</gene>
<feature type="compositionally biased region" description="Low complexity" evidence="1">
    <location>
        <begin position="20"/>
        <end position="34"/>
    </location>
</feature>
<feature type="signal peptide" evidence="2">
    <location>
        <begin position="1"/>
        <end position="28"/>
    </location>
</feature>
<keyword evidence="2" id="KW-0732">Signal</keyword>
<dbReference type="AlphaFoldDB" id="A0A841H174"/>
<comment type="caution">
    <text evidence="3">The sequence shown here is derived from an EMBL/GenBank/DDBJ whole genome shotgun (WGS) entry which is preliminary data.</text>
</comment>
<dbReference type="Proteomes" id="UP000582837">
    <property type="component" value="Unassembled WGS sequence"/>
</dbReference>
<dbReference type="EMBL" id="JACHIA010000010">
    <property type="protein sequence ID" value="MBB6071706.1"/>
    <property type="molecule type" value="Genomic_DNA"/>
</dbReference>
<dbReference type="PROSITE" id="PS51257">
    <property type="entry name" value="PROKAR_LIPOPROTEIN"/>
    <property type="match status" value="1"/>
</dbReference>
<name>A0A841H174_9BACT</name>
<evidence type="ECO:0000256" key="1">
    <source>
        <dbReference type="SAM" id="MobiDB-lite"/>
    </source>
</evidence>
<evidence type="ECO:0000313" key="4">
    <source>
        <dbReference type="Proteomes" id="UP000582837"/>
    </source>
</evidence>
<proteinExistence type="predicted"/>
<reference evidence="3 4" key="1">
    <citation type="submission" date="2020-08" db="EMBL/GenBank/DDBJ databases">
        <title>Genomic Encyclopedia of Type Strains, Phase IV (KMG-IV): sequencing the most valuable type-strain genomes for metagenomic binning, comparative biology and taxonomic classification.</title>
        <authorList>
            <person name="Goeker M."/>
        </authorList>
    </citation>
    <scope>NUCLEOTIDE SEQUENCE [LARGE SCALE GENOMIC DNA]</scope>
    <source>
        <strain evidence="3 4">DSM 29007</strain>
    </source>
</reference>
<keyword evidence="4" id="KW-1185">Reference proteome</keyword>
<evidence type="ECO:0000256" key="2">
    <source>
        <dbReference type="SAM" id="SignalP"/>
    </source>
</evidence>
<accession>A0A841H174</accession>
<feature type="compositionally biased region" description="Gly residues" evidence="1">
    <location>
        <begin position="43"/>
        <end position="53"/>
    </location>
</feature>
<feature type="region of interest" description="Disordered" evidence="1">
    <location>
        <begin position="20"/>
        <end position="53"/>
    </location>
</feature>
<organism evidence="3 4">
    <name type="scientific">Longimicrobium terrae</name>
    <dbReference type="NCBI Taxonomy" id="1639882"/>
    <lineage>
        <taxon>Bacteria</taxon>
        <taxon>Pseudomonadati</taxon>
        <taxon>Gemmatimonadota</taxon>
        <taxon>Longimicrobiia</taxon>
        <taxon>Longimicrobiales</taxon>
        <taxon>Longimicrobiaceae</taxon>
        <taxon>Longimicrobium</taxon>
    </lineage>
</organism>
<protein>
    <submittedName>
        <fullName evidence="3">Uncharacterized protein</fullName>
    </submittedName>
</protein>
<sequence length="53" mass="5127">MKIMRLAAAAALLTLAACSTSPTAPAPAASSPATRSDLTNGQGMIGGGTRAEP</sequence>
<feature type="chain" id="PRO_5032547796" evidence="2">
    <location>
        <begin position="29"/>
        <end position="53"/>
    </location>
</feature>